<reference evidence="1" key="1">
    <citation type="submission" date="2006-06" db="EMBL/GenBank/DDBJ databases">
        <title>Complete sequence of chromosome of Chelativorans sp. BNC1.</title>
        <authorList>
            <consortium name="US DOE Joint Genome Institute"/>
            <person name="Copeland A."/>
            <person name="Lucas S."/>
            <person name="Lapidus A."/>
            <person name="Barry K."/>
            <person name="Detter J.C."/>
            <person name="Glavina del Rio T."/>
            <person name="Hammon N."/>
            <person name="Israni S."/>
            <person name="Dalin E."/>
            <person name="Tice H."/>
            <person name="Pitluck S."/>
            <person name="Chertkov O."/>
            <person name="Brettin T."/>
            <person name="Bruce D."/>
            <person name="Han C."/>
            <person name="Tapia R."/>
            <person name="Gilna P."/>
            <person name="Schmutz J."/>
            <person name="Larimer F."/>
            <person name="Land M."/>
            <person name="Hauser L."/>
            <person name="Kyrpides N."/>
            <person name="Mikhailova N."/>
            <person name="Richardson P."/>
        </authorList>
    </citation>
    <scope>NUCLEOTIDE SEQUENCE</scope>
    <source>
        <strain evidence="1">BNC1</strain>
    </source>
</reference>
<dbReference type="HOGENOM" id="CLU_1164230_0_0_5"/>
<gene>
    <name evidence="1" type="ordered locus">Meso_3699</name>
</gene>
<name>Q11C08_CHESB</name>
<dbReference type="eggNOG" id="COG0438">
    <property type="taxonomic scope" value="Bacteria"/>
</dbReference>
<dbReference type="Gene3D" id="3.40.50.2000">
    <property type="entry name" value="Glycogen Phosphorylase B"/>
    <property type="match status" value="1"/>
</dbReference>
<dbReference type="STRING" id="266779.Meso_3699"/>
<dbReference type="AlphaFoldDB" id="Q11C08"/>
<organism evidence="1">
    <name type="scientific">Chelativorans sp. (strain BNC1)</name>
    <dbReference type="NCBI Taxonomy" id="266779"/>
    <lineage>
        <taxon>Bacteria</taxon>
        <taxon>Pseudomonadati</taxon>
        <taxon>Pseudomonadota</taxon>
        <taxon>Alphaproteobacteria</taxon>
        <taxon>Hyphomicrobiales</taxon>
        <taxon>Phyllobacteriaceae</taxon>
        <taxon>Chelativorans</taxon>
    </lineage>
</organism>
<protein>
    <submittedName>
        <fullName evidence="1">Uncharacterized protein</fullName>
    </submittedName>
</protein>
<accession>Q11C08</accession>
<dbReference type="SUPFAM" id="SSF53756">
    <property type="entry name" value="UDP-Glycosyltransferase/glycogen phosphorylase"/>
    <property type="match status" value="1"/>
</dbReference>
<dbReference type="EMBL" id="CP000390">
    <property type="protein sequence ID" value="ABG65067.1"/>
    <property type="molecule type" value="Genomic_DNA"/>
</dbReference>
<proteinExistence type="predicted"/>
<sequence length="238" mass="27146" precursor="true">MESYLAREAHLCIIAAEERVEQHRLQKGANAPLILENVPLEDLGAEEIPEYSGTLHIGYFGVLERRHRGIEDLVAFASSRADIHLHIAGYGAREQEVRLAASRSGNITYYGPMQWAEGVALMRQVHVIGGFYYLSNPNHAYAAPNKYYEHLMLGRGLLTTRGTPPGQRVERHGSGWAIEEGLDPLNRWIAELHLSDMRRAGMNARALWETRYRDYFQEHYVGRYGRHISQYSRSLENA</sequence>
<dbReference type="KEGG" id="mes:Meso_3699"/>
<evidence type="ECO:0000313" key="1">
    <source>
        <dbReference type="EMBL" id="ABG65067.1"/>
    </source>
</evidence>